<dbReference type="GO" id="GO:0016020">
    <property type="term" value="C:membrane"/>
    <property type="evidence" value="ECO:0007669"/>
    <property type="project" value="UniProtKB-SubCell"/>
</dbReference>
<dbReference type="Proteomes" id="UP000326759">
    <property type="component" value="Unassembled WGS sequence"/>
</dbReference>
<evidence type="ECO:0000256" key="4">
    <source>
        <dbReference type="ARBA" id="ARBA00023136"/>
    </source>
</evidence>
<gene>
    <name evidence="7" type="ORF">Anas_06721</name>
</gene>
<feature type="transmembrane region" description="Helical" evidence="5">
    <location>
        <begin position="227"/>
        <end position="249"/>
    </location>
</feature>
<sequence length="268" mass="30153">MVNMTVIKEAFKPPLLVFCLTVLALALTLFAYSLSLEVNSEKILNPDVRSWNSFFKSVSALGVCLLPKNMKSSPKFKETYSDDLPNAVQMNITTVSFLTETILIIDNNIQAGYYVHVTISGEEIGYSRDKDFVNMIISYSKLHNKGKLSCVTVTGPSYILPDVKIKLPSCTQPKQPPNGKRNLVMMETSKLKDEENCPKKHFGTLMLKEKEILNVYLSKVDINLIQLHIVVMSCALCAMVLIFFLYSVLKKVCKSEKKVSLDDEMVSF</sequence>
<dbReference type="PANTHER" id="PTHR16002:SF4">
    <property type="entry name" value="TMEM248_TMEM219 DOMAIN-CONTAINING PROTEIN"/>
    <property type="match status" value="1"/>
</dbReference>
<keyword evidence="3 5" id="KW-1133">Transmembrane helix</keyword>
<protein>
    <recommendedName>
        <fullName evidence="6">TMEM248/TMEM219 domain-containing protein</fullName>
    </recommendedName>
</protein>
<evidence type="ECO:0000313" key="7">
    <source>
        <dbReference type="EMBL" id="KAB7505882.1"/>
    </source>
</evidence>
<evidence type="ECO:0000256" key="5">
    <source>
        <dbReference type="SAM" id="Phobius"/>
    </source>
</evidence>
<reference evidence="7 8" key="1">
    <citation type="journal article" date="2019" name="PLoS Biol.">
        <title>Sex chromosomes control vertical transmission of feminizing Wolbachia symbionts in an isopod.</title>
        <authorList>
            <person name="Becking T."/>
            <person name="Chebbi M.A."/>
            <person name="Giraud I."/>
            <person name="Moumen B."/>
            <person name="Laverre T."/>
            <person name="Caubet Y."/>
            <person name="Peccoud J."/>
            <person name="Gilbert C."/>
            <person name="Cordaux R."/>
        </authorList>
    </citation>
    <scope>NUCLEOTIDE SEQUENCE [LARGE SCALE GENOMIC DNA]</scope>
    <source>
        <strain evidence="7">ANa2</strain>
        <tissue evidence="7">Whole body excluding digestive tract and cuticle</tissue>
    </source>
</reference>
<dbReference type="PANTHER" id="PTHR16002">
    <property type="entry name" value="TRANSMEMBRANE PROTEIN 248-LIKE"/>
    <property type="match status" value="1"/>
</dbReference>
<dbReference type="EMBL" id="SEYY01001077">
    <property type="protein sequence ID" value="KAB7505882.1"/>
    <property type="molecule type" value="Genomic_DNA"/>
</dbReference>
<comment type="subcellular location">
    <subcellularLocation>
        <location evidence="1">Membrane</location>
    </subcellularLocation>
</comment>
<organism evidence="7 8">
    <name type="scientific">Armadillidium nasatum</name>
    <dbReference type="NCBI Taxonomy" id="96803"/>
    <lineage>
        <taxon>Eukaryota</taxon>
        <taxon>Metazoa</taxon>
        <taxon>Ecdysozoa</taxon>
        <taxon>Arthropoda</taxon>
        <taxon>Crustacea</taxon>
        <taxon>Multicrustacea</taxon>
        <taxon>Malacostraca</taxon>
        <taxon>Eumalacostraca</taxon>
        <taxon>Peracarida</taxon>
        <taxon>Isopoda</taxon>
        <taxon>Oniscidea</taxon>
        <taxon>Crinocheta</taxon>
        <taxon>Armadillidiidae</taxon>
        <taxon>Armadillidium</taxon>
    </lineage>
</organism>
<comment type="caution">
    <text evidence="7">The sequence shown here is derived from an EMBL/GenBank/DDBJ whole genome shotgun (WGS) entry which is preliminary data.</text>
</comment>
<dbReference type="Pfam" id="PF14940">
    <property type="entry name" value="TMEM219"/>
    <property type="match status" value="1"/>
</dbReference>
<dbReference type="InterPro" id="IPR039493">
    <property type="entry name" value="TMEM248/TMEM219"/>
</dbReference>
<accession>A0A5N5TH59</accession>
<evidence type="ECO:0000256" key="1">
    <source>
        <dbReference type="ARBA" id="ARBA00004370"/>
    </source>
</evidence>
<evidence type="ECO:0000256" key="3">
    <source>
        <dbReference type="ARBA" id="ARBA00022989"/>
    </source>
</evidence>
<keyword evidence="2 5" id="KW-0812">Transmembrane</keyword>
<dbReference type="AlphaFoldDB" id="A0A5N5TH59"/>
<proteinExistence type="predicted"/>
<dbReference type="InterPro" id="IPR039587">
    <property type="entry name" value="TMEM248/TMEM219_dom"/>
</dbReference>
<evidence type="ECO:0000256" key="2">
    <source>
        <dbReference type="ARBA" id="ARBA00022692"/>
    </source>
</evidence>
<keyword evidence="8" id="KW-1185">Reference proteome</keyword>
<dbReference type="OrthoDB" id="6329605at2759"/>
<keyword evidence="4 5" id="KW-0472">Membrane</keyword>
<evidence type="ECO:0000313" key="8">
    <source>
        <dbReference type="Proteomes" id="UP000326759"/>
    </source>
</evidence>
<name>A0A5N5TH59_9CRUS</name>
<feature type="domain" description="TMEM248/TMEM219" evidence="6">
    <location>
        <begin position="12"/>
        <end position="208"/>
    </location>
</feature>
<evidence type="ECO:0000259" key="6">
    <source>
        <dbReference type="Pfam" id="PF14940"/>
    </source>
</evidence>